<dbReference type="RefSeq" id="WP_162334540.1">
    <property type="nucleotide sequence ID" value="NZ_CP048113.1"/>
</dbReference>
<dbReference type="SUPFAM" id="SSF54427">
    <property type="entry name" value="NTF2-like"/>
    <property type="match status" value="1"/>
</dbReference>
<sequence>MEIKELALQLEHSRANAQATNDVQTLSALLSEDLYYGHSTGQGDSKSAYLSKVTARIFQYEEVTPHIVNVSTIGEDGLMIQGTVAIRGMINGNYKDMHSAYLAVWRREGAHWRMLGHQTALIS</sequence>
<organism evidence="2 3">
    <name type="scientific">Chitinophaga agri</name>
    <dbReference type="NCBI Taxonomy" id="2703787"/>
    <lineage>
        <taxon>Bacteria</taxon>
        <taxon>Pseudomonadati</taxon>
        <taxon>Bacteroidota</taxon>
        <taxon>Chitinophagia</taxon>
        <taxon>Chitinophagales</taxon>
        <taxon>Chitinophagaceae</taxon>
        <taxon>Chitinophaga</taxon>
    </lineage>
</organism>
<dbReference type="EMBL" id="CP048113">
    <property type="protein sequence ID" value="QHS62815.1"/>
    <property type="molecule type" value="Genomic_DNA"/>
</dbReference>
<evidence type="ECO:0000313" key="2">
    <source>
        <dbReference type="EMBL" id="QHS62815.1"/>
    </source>
</evidence>
<keyword evidence="3" id="KW-1185">Reference proteome</keyword>
<dbReference type="AlphaFoldDB" id="A0A6B9ZNX0"/>
<dbReference type="InterPro" id="IPR032710">
    <property type="entry name" value="NTF2-like_dom_sf"/>
</dbReference>
<evidence type="ECO:0000259" key="1">
    <source>
        <dbReference type="Pfam" id="PF14534"/>
    </source>
</evidence>
<dbReference type="KEGG" id="chih:GWR21_25505"/>
<dbReference type="Proteomes" id="UP000476411">
    <property type="component" value="Chromosome"/>
</dbReference>
<dbReference type="InterPro" id="IPR027843">
    <property type="entry name" value="DUF4440"/>
</dbReference>
<dbReference type="Gene3D" id="3.10.450.50">
    <property type="match status" value="1"/>
</dbReference>
<gene>
    <name evidence="2" type="ORF">GWR21_25505</name>
</gene>
<accession>A0A6B9ZNX0</accession>
<reference evidence="2 3" key="1">
    <citation type="submission" date="2020-01" db="EMBL/GenBank/DDBJ databases">
        <title>Complete genome sequence of Chitinophaga sp. H33E-04 isolated from quinoa roots.</title>
        <authorList>
            <person name="Weon H.-Y."/>
            <person name="Lee S.A."/>
        </authorList>
    </citation>
    <scope>NUCLEOTIDE SEQUENCE [LARGE SCALE GENOMIC DNA]</scope>
    <source>
        <strain evidence="2 3">H33E-04</strain>
    </source>
</reference>
<dbReference type="Pfam" id="PF14534">
    <property type="entry name" value="DUF4440"/>
    <property type="match status" value="1"/>
</dbReference>
<proteinExistence type="predicted"/>
<evidence type="ECO:0000313" key="3">
    <source>
        <dbReference type="Proteomes" id="UP000476411"/>
    </source>
</evidence>
<name>A0A6B9ZNX0_9BACT</name>
<protein>
    <submittedName>
        <fullName evidence="2">Nuclear transport factor 2 family protein</fullName>
    </submittedName>
</protein>
<feature type="domain" description="DUF4440" evidence="1">
    <location>
        <begin position="9"/>
        <end position="114"/>
    </location>
</feature>